<dbReference type="OrthoDB" id="10011777at2759"/>
<name>A0A1T3CXK8_9HYPO</name>
<proteinExistence type="predicted"/>
<dbReference type="AlphaFoldDB" id="A0A1T3CXK8"/>
<dbReference type="Pfam" id="PF03992">
    <property type="entry name" value="ABM"/>
    <property type="match status" value="1"/>
</dbReference>
<comment type="caution">
    <text evidence="2">The sequence shown here is derived from an EMBL/GenBank/DDBJ whole genome shotgun (WGS) entry which is preliminary data.</text>
</comment>
<sequence length="109" mass="12139">MTYSGARVILATVTPRPGKAKKVIELYQGIIDYAIKHEPGCFEFQLFSEVNVEGVEEIFTIERFKDLETLRAHQAGPALVAFNKAAAEQDLLEKEILIKVVKSVSGFQV</sequence>
<evidence type="ECO:0000313" key="3">
    <source>
        <dbReference type="Proteomes" id="UP000191004"/>
    </source>
</evidence>
<reference evidence="2 3" key="1">
    <citation type="submission" date="2016-04" db="EMBL/GenBank/DDBJ databases">
        <title>Multiple horizontal gene transfer events from other fungi enriched the ability of the initially mycotrophic fungus Trichoderma (Ascomycota) to feed on dead plant biomass.</title>
        <authorList>
            <person name="Atanasova L."/>
            <person name="Chenthamara K."/>
            <person name="Zhang J."/>
            <person name="Grujic M."/>
            <person name="Henrissat B."/>
            <person name="Kuo A."/>
            <person name="Aertz A."/>
            <person name="Salamov A."/>
            <person name="Lipzen A."/>
            <person name="Labutti K."/>
            <person name="Barry K."/>
            <person name="Miao Y."/>
            <person name="Rahimi M.J."/>
            <person name="Shen Q."/>
            <person name="Grigoriev I.V."/>
            <person name="Kubicek C.P."/>
            <person name="Druzhinina I.S."/>
        </authorList>
    </citation>
    <scope>NUCLEOTIDE SEQUENCE [LARGE SCALE GENOMIC DNA]</scope>
    <source>
        <strain evidence="2 3">NJAU 4742</strain>
    </source>
</reference>
<dbReference type="Gene3D" id="3.30.70.100">
    <property type="match status" value="1"/>
</dbReference>
<evidence type="ECO:0000259" key="1">
    <source>
        <dbReference type="PROSITE" id="PS51725"/>
    </source>
</evidence>
<keyword evidence="3" id="KW-1185">Reference proteome</keyword>
<dbReference type="EMBL" id="LVVK01000004">
    <property type="protein sequence ID" value="OPB45822.1"/>
    <property type="molecule type" value="Genomic_DNA"/>
</dbReference>
<dbReference type="PROSITE" id="PS51725">
    <property type="entry name" value="ABM"/>
    <property type="match status" value="1"/>
</dbReference>
<protein>
    <recommendedName>
        <fullName evidence="1">ABM domain-containing protein</fullName>
    </recommendedName>
</protein>
<accession>A0A1T3CXK8</accession>
<gene>
    <name evidence="2" type="ORF">A0O28_0093890</name>
</gene>
<dbReference type="SUPFAM" id="SSF54909">
    <property type="entry name" value="Dimeric alpha+beta barrel"/>
    <property type="match status" value="1"/>
</dbReference>
<feature type="domain" description="ABM" evidence="1">
    <location>
        <begin position="7"/>
        <end position="101"/>
    </location>
</feature>
<dbReference type="PANTHER" id="PTHR40624:SF1">
    <property type="entry name" value="BIOSYNTHESIS MONOOXYGENASE, PUTATIVE (AFU_ORTHOLOGUE AFUA_1G12025)-RELATED"/>
    <property type="match status" value="1"/>
</dbReference>
<organism evidence="2 3">
    <name type="scientific">Trichoderma guizhouense</name>
    <dbReference type="NCBI Taxonomy" id="1491466"/>
    <lineage>
        <taxon>Eukaryota</taxon>
        <taxon>Fungi</taxon>
        <taxon>Dikarya</taxon>
        <taxon>Ascomycota</taxon>
        <taxon>Pezizomycotina</taxon>
        <taxon>Sordariomycetes</taxon>
        <taxon>Hypocreomycetidae</taxon>
        <taxon>Hypocreales</taxon>
        <taxon>Hypocreaceae</taxon>
        <taxon>Trichoderma</taxon>
    </lineage>
</organism>
<dbReference type="InterPro" id="IPR007138">
    <property type="entry name" value="ABM_dom"/>
</dbReference>
<dbReference type="PANTHER" id="PTHR40624">
    <property type="entry name" value="BIOSYNTHESIS MONOOXYGENASE, PUTATIVE (AFU_ORTHOLOGUE AFUA_1G12025)-RELATED"/>
    <property type="match status" value="1"/>
</dbReference>
<evidence type="ECO:0000313" key="2">
    <source>
        <dbReference type="EMBL" id="OPB45822.1"/>
    </source>
</evidence>
<dbReference type="Proteomes" id="UP000191004">
    <property type="component" value="Unassembled WGS sequence"/>
</dbReference>
<dbReference type="InterPro" id="IPR011008">
    <property type="entry name" value="Dimeric_a/b-barrel"/>
</dbReference>